<keyword evidence="1" id="KW-0812">Transmembrane</keyword>
<keyword evidence="1" id="KW-1133">Transmembrane helix</keyword>
<accession>A0A1Y2HYW7</accession>
<evidence type="ECO:0000313" key="3">
    <source>
        <dbReference type="Proteomes" id="UP000193411"/>
    </source>
</evidence>
<dbReference type="Proteomes" id="UP000193411">
    <property type="component" value="Unassembled WGS sequence"/>
</dbReference>
<organism evidence="2 3">
    <name type="scientific">Catenaria anguillulae PL171</name>
    <dbReference type="NCBI Taxonomy" id="765915"/>
    <lineage>
        <taxon>Eukaryota</taxon>
        <taxon>Fungi</taxon>
        <taxon>Fungi incertae sedis</taxon>
        <taxon>Blastocladiomycota</taxon>
        <taxon>Blastocladiomycetes</taxon>
        <taxon>Blastocladiales</taxon>
        <taxon>Catenariaceae</taxon>
        <taxon>Catenaria</taxon>
    </lineage>
</organism>
<gene>
    <name evidence="2" type="ORF">BCR44DRAFT_1425430</name>
</gene>
<dbReference type="AlphaFoldDB" id="A0A1Y2HYW7"/>
<keyword evidence="3" id="KW-1185">Reference proteome</keyword>
<feature type="transmembrane region" description="Helical" evidence="1">
    <location>
        <begin position="23"/>
        <end position="42"/>
    </location>
</feature>
<evidence type="ECO:0000256" key="1">
    <source>
        <dbReference type="SAM" id="Phobius"/>
    </source>
</evidence>
<reference evidence="2 3" key="1">
    <citation type="submission" date="2016-07" db="EMBL/GenBank/DDBJ databases">
        <title>Pervasive Adenine N6-methylation of Active Genes in Fungi.</title>
        <authorList>
            <consortium name="DOE Joint Genome Institute"/>
            <person name="Mondo S.J."/>
            <person name="Dannebaum R.O."/>
            <person name="Kuo R.C."/>
            <person name="Labutti K."/>
            <person name="Haridas S."/>
            <person name="Kuo A."/>
            <person name="Salamov A."/>
            <person name="Ahrendt S.R."/>
            <person name="Lipzen A."/>
            <person name="Sullivan W."/>
            <person name="Andreopoulos W.B."/>
            <person name="Clum A."/>
            <person name="Lindquist E."/>
            <person name="Daum C."/>
            <person name="Ramamoorthy G.K."/>
            <person name="Gryganskyi A."/>
            <person name="Culley D."/>
            <person name="Magnuson J.K."/>
            <person name="James T.Y."/>
            <person name="O'Malley M.A."/>
            <person name="Stajich J.E."/>
            <person name="Spatafora J.W."/>
            <person name="Visel A."/>
            <person name="Grigoriev I.V."/>
        </authorList>
    </citation>
    <scope>NUCLEOTIDE SEQUENCE [LARGE SCALE GENOMIC DNA]</scope>
    <source>
        <strain evidence="2 3">PL171</strain>
    </source>
</reference>
<protein>
    <submittedName>
        <fullName evidence="2">Uncharacterized protein</fullName>
    </submittedName>
</protein>
<proteinExistence type="predicted"/>
<dbReference type="EMBL" id="MCFL01000004">
    <property type="protein sequence ID" value="ORZ39699.1"/>
    <property type="molecule type" value="Genomic_DNA"/>
</dbReference>
<keyword evidence="1" id="KW-0472">Membrane</keyword>
<sequence>MADWSETFSGILAGELVLKLPDVNLVVIMKIMASIALSFWASSSNTTPRVCMSQSLASKNNCITKSRSVTDS</sequence>
<evidence type="ECO:0000313" key="2">
    <source>
        <dbReference type="EMBL" id="ORZ39699.1"/>
    </source>
</evidence>
<comment type="caution">
    <text evidence="2">The sequence shown here is derived from an EMBL/GenBank/DDBJ whole genome shotgun (WGS) entry which is preliminary data.</text>
</comment>
<name>A0A1Y2HYW7_9FUNG</name>